<dbReference type="Proteomes" id="UP001596415">
    <property type="component" value="Unassembled WGS sequence"/>
</dbReference>
<sequence>MIKATAILFYLLLLSPIINCIGQEPSGPFSKEIDSLYREDQFYFGINYNILSDKPVGVEIQGLSGGLQLGYLRDMPINKRRNIAIAIGAGVSFDTYGQNLFIGEEDSEETIFTVLNSSEVNYDRNRISVYSIDAPIEFRWRSSTASTYKFWRVYAGMKIGYVYHYKTTFKQPGNEVFQTDIPEFEPLRLGATLSFGYNTFNLFAHYSINPFFKNALTTDGQDVSLKTIKLGLMFYIL</sequence>
<dbReference type="EMBL" id="JBHTBN010000004">
    <property type="protein sequence ID" value="MFC7357911.1"/>
    <property type="molecule type" value="Genomic_DNA"/>
</dbReference>
<dbReference type="Pfam" id="PF13568">
    <property type="entry name" value="OMP_b-brl_2"/>
    <property type="match status" value="1"/>
</dbReference>
<dbReference type="RefSeq" id="WP_380217781.1">
    <property type="nucleotide sequence ID" value="NZ_JBHTBN010000004.1"/>
</dbReference>
<comment type="caution">
    <text evidence="2">The sequence shown here is derived from an EMBL/GenBank/DDBJ whole genome shotgun (WGS) entry which is preliminary data.</text>
</comment>
<evidence type="ECO:0000313" key="2">
    <source>
        <dbReference type="EMBL" id="MFC7357911.1"/>
    </source>
</evidence>
<evidence type="ECO:0000259" key="1">
    <source>
        <dbReference type="Pfam" id="PF13568"/>
    </source>
</evidence>
<protein>
    <submittedName>
        <fullName evidence="2">Porin family protein</fullName>
    </submittedName>
</protein>
<keyword evidence="3" id="KW-1185">Reference proteome</keyword>
<name>A0ABW2MVY2_9FLAO</name>
<dbReference type="InterPro" id="IPR025665">
    <property type="entry name" value="Beta-barrel_OMP_2"/>
</dbReference>
<organism evidence="2 3">
    <name type="scientific">Jejudonia soesokkakensis</name>
    <dbReference type="NCBI Taxonomy" id="1323432"/>
    <lineage>
        <taxon>Bacteria</taxon>
        <taxon>Pseudomonadati</taxon>
        <taxon>Bacteroidota</taxon>
        <taxon>Flavobacteriia</taxon>
        <taxon>Flavobacteriales</taxon>
        <taxon>Flavobacteriaceae</taxon>
        <taxon>Jejudonia</taxon>
    </lineage>
</organism>
<feature type="domain" description="Outer membrane protein beta-barrel" evidence="1">
    <location>
        <begin position="36"/>
        <end position="207"/>
    </location>
</feature>
<proteinExistence type="predicted"/>
<gene>
    <name evidence="2" type="ORF">ACFQO1_09450</name>
</gene>
<evidence type="ECO:0000313" key="3">
    <source>
        <dbReference type="Proteomes" id="UP001596415"/>
    </source>
</evidence>
<reference evidence="3" key="1">
    <citation type="journal article" date="2019" name="Int. J. Syst. Evol. Microbiol.">
        <title>The Global Catalogue of Microorganisms (GCM) 10K type strain sequencing project: providing services to taxonomists for standard genome sequencing and annotation.</title>
        <authorList>
            <consortium name="The Broad Institute Genomics Platform"/>
            <consortium name="The Broad Institute Genome Sequencing Center for Infectious Disease"/>
            <person name="Wu L."/>
            <person name="Ma J."/>
        </authorList>
    </citation>
    <scope>NUCLEOTIDE SEQUENCE [LARGE SCALE GENOMIC DNA]</scope>
    <source>
        <strain evidence="3">CGMCC 1.16306</strain>
    </source>
</reference>
<accession>A0ABW2MVY2</accession>